<keyword evidence="1" id="KW-1133">Transmembrane helix</keyword>
<feature type="transmembrane region" description="Helical" evidence="1">
    <location>
        <begin position="39"/>
        <end position="58"/>
    </location>
</feature>
<dbReference type="AlphaFoldDB" id="A0A1V0U2G5"/>
<keyword evidence="1" id="KW-0472">Membrane</keyword>
<reference evidence="2 3" key="1">
    <citation type="submission" date="2017-04" db="EMBL/GenBank/DDBJ databases">
        <title>Complete Genome Sequence of Streptomyces gilvosporeus F607, a Capable Producer of Natamycin.</title>
        <authorList>
            <person name="Zong G."/>
            <person name="Zhong C."/>
            <person name="Fu J."/>
            <person name="Qin R."/>
            <person name="Cao G."/>
        </authorList>
    </citation>
    <scope>NUCLEOTIDE SEQUENCE [LARGE SCALE GENOMIC DNA]</scope>
    <source>
        <strain evidence="2 3">F607</strain>
    </source>
</reference>
<dbReference type="STRING" id="553510.B1H19_37500"/>
<evidence type="ECO:0000313" key="3">
    <source>
        <dbReference type="Proteomes" id="UP000192726"/>
    </source>
</evidence>
<organism evidence="2 3">
    <name type="scientific">Streptomyces gilvosporeus</name>
    <dbReference type="NCBI Taxonomy" id="553510"/>
    <lineage>
        <taxon>Bacteria</taxon>
        <taxon>Bacillati</taxon>
        <taxon>Actinomycetota</taxon>
        <taxon>Actinomycetes</taxon>
        <taxon>Kitasatosporales</taxon>
        <taxon>Streptomycetaceae</taxon>
        <taxon>Streptomyces</taxon>
    </lineage>
</organism>
<keyword evidence="1" id="KW-0812">Transmembrane</keyword>
<keyword evidence="3" id="KW-1185">Reference proteome</keyword>
<feature type="transmembrane region" description="Helical" evidence="1">
    <location>
        <begin position="64"/>
        <end position="82"/>
    </location>
</feature>
<gene>
    <name evidence="2" type="ORF">B1H19_37500</name>
</gene>
<evidence type="ECO:0000256" key="1">
    <source>
        <dbReference type="SAM" id="Phobius"/>
    </source>
</evidence>
<protein>
    <submittedName>
        <fullName evidence="2">Uncharacterized protein</fullName>
    </submittedName>
</protein>
<dbReference type="KEGG" id="sgv:B1H19_37500"/>
<dbReference type="EMBL" id="CP020569">
    <property type="protein sequence ID" value="ARF59122.1"/>
    <property type="molecule type" value="Genomic_DNA"/>
</dbReference>
<sequence length="183" mass="19509">MRKAVVARIELSYTPTVEDFHEALGARAKASKSARRTRWLLAAATFFLAASAVLKFVKDGSVDVPVVAGFTVLVLLGLGGQTRLHARSFHRLAATKGEQHIVIDDSGVTVSTAHATHTLTWQATPRYAETPGMFLLLSGDKNASTMTLLPKRGLGTAADTDRLRAVLDQHSSHVGAGQGRPVA</sequence>
<evidence type="ECO:0000313" key="2">
    <source>
        <dbReference type="EMBL" id="ARF59122.1"/>
    </source>
</evidence>
<dbReference type="Proteomes" id="UP000192726">
    <property type="component" value="Chromosome"/>
</dbReference>
<accession>A0A1V0U2G5</accession>
<name>A0A1V0U2G5_9ACTN</name>
<proteinExistence type="predicted"/>